<dbReference type="OrthoDB" id="8480037at2"/>
<dbReference type="GO" id="GO:0008610">
    <property type="term" value="P:lipid biosynthetic process"/>
    <property type="evidence" value="ECO:0007669"/>
    <property type="project" value="TreeGrafter"/>
</dbReference>
<comment type="similarity">
    <text evidence="1">Belongs to the thioesterase family.</text>
</comment>
<organism evidence="3 4">
    <name type="scientific">Proteobacteria bacterium 228</name>
    <dbReference type="NCBI Taxonomy" id="2083153"/>
    <lineage>
        <taxon>Bacteria</taxon>
        <taxon>Pseudomonadati</taxon>
        <taxon>Pseudomonadota</taxon>
    </lineage>
</organism>
<gene>
    <name evidence="3" type="ORF">C4K68_20465</name>
</gene>
<reference evidence="3 4" key="1">
    <citation type="submission" date="2018-02" db="EMBL/GenBank/DDBJ databases">
        <title>novel marine gammaproteobacteria from coastal saline agro ecosystem.</title>
        <authorList>
            <person name="Krishnan R."/>
            <person name="Ramesh Kumar N."/>
        </authorList>
    </citation>
    <scope>NUCLEOTIDE SEQUENCE [LARGE SCALE GENOMIC DNA]</scope>
    <source>
        <strain evidence="3 4">228</strain>
    </source>
</reference>
<dbReference type="AlphaFoldDB" id="A0A2S5KL45"/>
<dbReference type="PANTHER" id="PTHR11487:SF0">
    <property type="entry name" value="S-ACYL FATTY ACID SYNTHASE THIOESTERASE, MEDIUM CHAIN"/>
    <property type="match status" value="1"/>
</dbReference>
<proteinExistence type="inferred from homology"/>
<dbReference type="Proteomes" id="UP000238196">
    <property type="component" value="Unassembled WGS sequence"/>
</dbReference>
<dbReference type="Pfam" id="PF00975">
    <property type="entry name" value="Thioesterase"/>
    <property type="match status" value="1"/>
</dbReference>
<evidence type="ECO:0000313" key="4">
    <source>
        <dbReference type="Proteomes" id="UP000238196"/>
    </source>
</evidence>
<protein>
    <submittedName>
        <fullName evidence="3">Thioesterase</fullName>
    </submittedName>
</protein>
<evidence type="ECO:0000259" key="2">
    <source>
        <dbReference type="Pfam" id="PF00975"/>
    </source>
</evidence>
<evidence type="ECO:0000256" key="1">
    <source>
        <dbReference type="ARBA" id="ARBA00007169"/>
    </source>
</evidence>
<dbReference type="Gene3D" id="3.40.50.1820">
    <property type="entry name" value="alpha/beta hydrolase"/>
    <property type="match status" value="1"/>
</dbReference>
<dbReference type="SUPFAM" id="SSF53474">
    <property type="entry name" value="alpha/beta-Hydrolases"/>
    <property type="match status" value="1"/>
</dbReference>
<comment type="caution">
    <text evidence="3">The sequence shown here is derived from an EMBL/GenBank/DDBJ whole genome shotgun (WGS) entry which is preliminary data.</text>
</comment>
<dbReference type="InterPro" id="IPR029058">
    <property type="entry name" value="AB_hydrolase_fold"/>
</dbReference>
<accession>A0A2S5KL45</accession>
<dbReference type="EMBL" id="PRLP01000091">
    <property type="protein sequence ID" value="PPC75460.1"/>
    <property type="molecule type" value="Genomic_DNA"/>
</dbReference>
<sequence length="253" mass="28232">MISHHSGPSPWLTCFQPVIRPQRRLLCLPFAGGGAGVFRSWQSYLPAGMEMLCAQLPGRERRIREQPIADVNVIVDALFEAILALEPVPLTVFGHSMGASIGHDLVLRLQAASYPLECFVVSARRPPFLPPLKSPTYLLADEPFRQELIRMGGTAAEVLAHDEMMKLLLPMLRADFELAETFSRPAISRFDCPLLALAGRYDQEALPEDVARWQELAAGDFRMQIIDAGHFYVAERAEEVVKQVVLIPNTVSW</sequence>
<evidence type="ECO:0000313" key="3">
    <source>
        <dbReference type="EMBL" id="PPC75460.1"/>
    </source>
</evidence>
<dbReference type="InterPro" id="IPR012223">
    <property type="entry name" value="TEII"/>
</dbReference>
<name>A0A2S5KL45_9PROT</name>
<dbReference type="InterPro" id="IPR001031">
    <property type="entry name" value="Thioesterase"/>
</dbReference>
<feature type="domain" description="Thioesterase" evidence="2">
    <location>
        <begin position="24"/>
        <end position="243"/>
    </location>
</feature>
<dbReference type="PANTHER" id="PTHR11487">
    <property type="entry name" value="THIOESTERASE"/>
    <property type="match status" value="1"/>
</dbReference>